<dbReference type="PANTHER" id="PTHR33120">
    <property type="entry name" value="EXPRESSED PROTEIN-RELATED"/>
    <property type="match status" value="1"/>
</dbReference>
<feature type="domain" description="DUF3615" evidence="1">
    <location>
        <begin position="327"/>
        <end position="426"/>
    </location>
</feature>
<proteinExistence type="predicted"/>
<evidence type="ECO:0000259" key="2">
    <source>
        <dbReference type="Pfam" id="PF20235"/>
    </source>
</evidence>
<evidence type="ECO:0000313" key="3">
    <source>
        <dbReference type="EMBL" id="JAE15969.1"/>
    </source>
</evidence>
<dbReference type="Pfam" id="PF20235">
    <property type="entry name" value="PIR2-like_helical"/>
    <property type="match status" value="1"/>
</dbReference>
<reference evidence="3" key="1">
    <citation type="submission" date="2014-09" db="EMBL/GenBank/DDBJ databases">
        <authorList>
            <person name="Magalhaes I.L.F."/>
            <person name="Oliveira U."/>
            <person name="Santos F.R."/>
            <person name="Vidigal T.H.D.A."/>
            <person name="Brescovit A.D."/>
            <person name="Santos A.J."/>
        </authorList>
    </citation>
    <scope>NUCLEOTIDE SEQUENCE</scope>
    <source>
        <tissue evidence="3">Shoot tissue taken approximately 20 cm above the soil surface</tissue>
    </source>
</reference>
<sequence>MTAIKCAAVSARLPNVDAFLSGSSALVSHLKLITQTLLAERCRRLSVQEIYRLSGLLKKPVKLKKSDNPMDFAARRFRQCDIDASFVEKVPGGLTNSLRGVLLDRIHAQYLKAISRLQMKDFRTRHHRGLLKAGYCFGPFNPVSNIIVNTIWYDTVFPATEGFEVDMICTMTRVESRSLDGLIKLLLVSISKMSEHDAMVYLLKNNLKPRKAIRMARQEGHDTFSWDDNAYKTAADAASHPQPEAYVEFVLHSLPMVQSAVKSLLKASYTLSSDEVLHLSRLLSPSRCNPTKSLEPNGELTKDTLAMLSSFKEEFISQQSFVRRKIEAALQKYKLTKGDRYELHIICGVNANVGKKRWMRDLKRQYSHVNFWASSKDGTCPTLFFAEFSNDEDSDNHQSFCYPVSFLSTHVRCCYCEFQGTRIVHPLKSYWGGAMDFQQMACGEHKLTNARIISHGKLMACPVGIFEEDYIYLDPSQDTNLVRDMNNASWELNLDWGDELRRIKPMRAASGDLQVAH</sequence>
<feature type="domain" description="PIR2-like helical" evidence="2">
    <location>
        <begin position="104"/>
        <end position="216"/>
    </location>
</feature>
<reference evidence="3" key="2">
    <citation type="journal article" date="2015" name="Data Brief">
        <title>Shoot transcriptome of the giant reed, Arundo donax.</title>
        <authorList>
            <person name="Barrero R.A."/>
            <person name="Guerrero F.D."/>
            <person name="Moolhuijzen P."/>
            <person name="Goolsby J.A."/>
            <person name="Tidwell J."/>
            <person name="Bellgard S.E."/>
            <person name="Bellgard M.I."/>
        </authorList>
    </citation>
    <scope>NUCLEOTIDE SEQUENCE</scope>
    <source>
        <tissue evidence="3">Shoot tissue taken approximately 20 cm above the soil surface</tissue>
    </source>
</reference>
<protein>
    <submittedName>
        <fullName evidence="3">Uncharacterized protein</fullName>
    </submittedName>
</protein>
<dbReference type="InterPro" id="IPR022059">
    <property type="entry name" value="DUF3615"/>
</dbReference>
<name>A0A0A9FXK7_ARUDO</name>
<evidence type="ECO:0000259" key="1">
    <source>
        <dbReference type="Pfam" id="PF12274"/>
    </source>
</evidence>
<organism evidence="3">
    <name type="scientific">Arundo donax</name>
    <name type="common">Giant reed</name>
    <name type="synonym">Donax arundinaceus</name>
    <dbReference type="NCBI Taxonomy" id="35708"/>
    <lineage>
        <taxon>Eukaryota</taxon>
        <taxon>Viridiplantae</taxon>
        <taxon>Streptophyta</taxon>
        <taxon>Embryophyta</taxon>
        <taxon>Tracheophyta</taxon>
        <taxon>Spermatophyta</taxon>
        <taxon>Magnoliopsida</taxon>
        <taxon>Liliopsida</taxon>
        <taxon>Poales</taxon>
        <taxon>Poaceae</taxon>
        <taxon>PACMAD clade</taxon>
        <taxon>Arundinoideae</taxon>
        <taxon>Arundineae</taxon>
        <taxon>Arundo</taxon>
    </lineage>
</organism>
<dbReference type="Pfam" id="PF12274">
    <property type="entry name" value="DUF3615"/>
    <property type="match status" value="1"/>
</dbReference>
<dbReference type="AlphaFoldDB" id="A0A0A9FXK7"/>
<dbReference type="InterPro" id="IPR046527">
    <property type="entry name" value="PIR2-like_helical"/>
</dbReference>
<dbReference type="PANTHER" id="PTHR33120:SF43">
    <property type="entry name" value="PIR2-LIKE HELICAL DOMAIN-CONTAINING PROTEIN"/>
    <property type="match status" value="1"/>
</dbReference>
<accession>A0A0A9FXK7</accession>
<dbReference type="EMBL" id="GBRH01181927">
    <property type="protein sequence ID" value="JAE15969.1"/>
    <property type="molecule type" value="Transcribed_RNA"/>
</dbReference>